<proteinExistence type="evidence at transcript level"/>
<keyword evidence="8 10" id="KW-0472">Membrane</keyword>
<dbReference type="InterPro" id="IPR036598">
    <property type="entry name" value="GOLD_dom_sf"/>
</dbReference>
<feature type="transmembrane region" description="Helical" evidence="10">
    <location>
        <begin position="184"/>
        <end position="208"/>
    </location>
</feature>
<gene>
    <name evidence="13" type="primary">Tmed7</name>
</gene>
<organism evidence="13">
    <name type="scientific">Phallusia mammillata</name>
    <dbReference type="NCBI Taxonomy" id="59560"/>
    <lineage>
        <taxon>Eukaryota</taxon>
        <taxon>Metazoa</taxon>
        <taxon>Chordata</taxon>
        <taxon>Tunicata</taxon>
        <taxon>Ascidiacea</taxon>
        <taxon>Phlebobranchia</taxon>
        <taxon>Ascidiidae</taxon>
        <taxon>Phallusia</taxon>
    </lineage>
</organism>
<dbReference type="GO" id="GO:0005794">
    <property type="term" value="C:Golgi apparatus"/>
    <property type="evidence" value="ECO:0007669"/>
    <property type="project" value="UniProtKB-SubCell"/>
</dbReference>
<dbReference type="PANTHER" id="PTHR22811">
    <property type="entry name" value="TRANSMEMBRANE EMP24 DOMAIN-CONTAINING PROTEIN"/>
    <property type="match status" value="1"/>
</dbReference>
<comment type="similarity">
    <text evidence="4 9">Belongs to the EMP24/GP25L family.</text>
</comment>
<evidence type="ECO:0000256" key="9">
    <source>
        <dbReference type="RuleBase" id="RU003827"/>
    </source>
</evidence>
<evidence type="ECO:0000256" key="2">
    <source>
        <dbReference type="ARBA" id="ARBA00004151"/>
    </source>
</evidence>
<evidence type="ECO:0000313" key="13">
    <source>
        <dbReference type="EMBL" id="CAB3267024.1"/>
    </source>
</evidence>
<evidence type="ECO:0000259" key="12">
    <source>
        <dbReference type="PROSITE" id="PS50866"/>
    </source>
</evidence>
<dbReference type="GO" id="GO:0005789">
    <property type="term" value="C:endoplasmic reticulum membrane"/>
    <property type="evidence" value="ECO:0007669"/>
    <property type="project" value="UniProtKB-SubCell"/>
</dbReference>
<evidence type="ECO:0000256" key="3">
    <source>
        <dbReference type="ARBA" id="ARBA00004619"/>
    </source>
</evidence>
<keyword evidence="5 9" id="KW-0812">Transmembrane</keyword>
<protein>
    <submittedName>
        <fullName evidence="13">Transmembrane emp24 domain-containing protein 7</fullName>
    </submittedName>
</protein>
<reference evidence="13" key="1">
    <citation type="submission" date="2020-04" db="EMBL/GenBank/DDBJ databases">
        <authorList>
            <person name="Neveu A P."/>
        </authorList>
    </citation>
    <scope>NUCLEOTIDE SEQUENCE</scope>
    <source>
        <tissue evidence="13">Whole embryo</tissue>
    </source>
</reference>
<evidence type="ECO:0000256" key="6">
    <source>
        <dbReference type="ARBA" id="ARBA00022729"/>
    </source>
</evidence>
<keyword evidence="6 11" id="KW-0732">Signal</keyword>
<name>A0A6F9DUB0_9ASCI</name>
<keyword evidence="7 10" id="KW-1133">Transmembrane helix</keyword>
<evidence type="ECO:0000256" key="4">
    <source>
        <dbReference type="ARBA" id="ARBA00007104"/>
    </source>
</evidence>
<feature type="signal peptide" evidence="11">
    <location>
        <begin position="1"/>
        <end position="30"/>
    </location>
</feature>
<feature type="domain" description="GOLD" evidence="12">
    <location>
        <begin position="42"/>
        <end position="124"/>
    </location>
</feature>
<evidence type="ECO:0000256" key="5">
    <source>
        <dbReference type="ARBA" id="ARBA00022692"/>
    </source>
</evidence>
<dbReference type="Pfam" id="PF01105">
    <property type="entry name" value="EMP24_GP25L"/>
    <property type="match status" value="1"/>
</dbReference>
<evidence type="ECO:0000256" key="8">
    <source>
        <dbReference type="ARBA" id="ARBA00023136"/>
    </source>
</evidence>
<evidence type="ECO:0000256" key="1">
    <source>
        <dbReference type="ARBA" id="ARBA00004115"/>
    </source>
</evidence>
<dbReference type="SMART" id="SM01190">
    <property type="entry name" value="EMP24_GP25L"/>
    <property type="match status" value="1"/>
</dbReference>
<dbReference type="SUPFAM" id="SSF101576">
    <property type="entry name" value="Supernatant protein factor (SPF), C-terminal domain"/>
    <property type="match status" value="1"/>
</dbReference>
<dbReference type="AlphaFoldDB" id="A0A6F9DUB0"/>
<accession>A0A6F9DUB0</accession>
<dbReference type="PROSITE" id="PS50866">
    <property type="entry name" value="GOLD"/>
    <property type="match status" value="1"/>
</dbReference>
<dbReference type="GO" id="GO:0033116">
    <property type="term" value="C:endoplasmic reticulum-Golgi intermediate compartment membrane"/>
    <property type="evidence" value="ECO:0007669"/>
    <property type="project" value="UniProtKB-SubCell"/>
</dbReference>
<dbReference type="InterPro" id="IPR015720">
    <property type="entry name" value="Emp24-like"/>
</dbReference>
<dbReference type="EMBL" id="LR791162">
    <property type="protein sequence ID" value="CAB3267024.1"/>
    <property type="molecule type" value="mRNA"/>
</dbReference>
<feature type="chain" id="PRO_5026154226" evidence="11">
    <location>
        <begin position="31"/>
        <end position="220"/>
    </location>
</feature>
<dbReference type="InterPro" id="IPR009038">
    <property type="entry name" value="GOLD_dom"/>
</dbReference>
<sequence length="220" mass="25358">MNVCLVSCWRSSHFCILSLVISLLFGRTKCVELTFELEDNSKQCFFEDLSKGTKATLEYQVISGGRYDVDCYVEDQDGLKLYQEKRKQYDSHEWEATKNTTYQICFSNEFSTITHKVVYFDFSVGSEKPIVDSMDRATALSLMETACANIHEASNKVVNFQTHFRLRESLSRTFAERLGNRVQLWSLIQLGIMVIVMVGQVMILRSFFANKMNVGRRTNT</sequence>
<evidence type="ECO:0000256" key="10">
    <source>
        <dbReference type="SAM" id="Phobius"/>
    </source>
</evidence>
<evidence type="ECO:0000256" key="7">
    <source>
        <dbReference type="ARBA" id="ARBA00022989"/>
    </source>
</evidence>
<comment type="subcellular location">
    <subcellularLocation>
        <location evidence="1">Endoplasmic reticulum membrane</location>
        <topology evidence="1">Single-pass type I membrane protein</topology>
    </subcellularLocation>
    <subcellularLocation>
        <location evidence="2">Endoplasmic reticulum-Golgi intermediate compartment membrane</location>
        <topology evidence="2">Single-pass type I membrane protein</topology>
    </subcellularLocation>
    <subcellularLocation>
        <location evidence="3">Golgi apparatus</location>
        <location evidence="3">cis-Golgi network membrane</location>
        <topology evidence="3">Single-pass type I membrane protein</topology>
    </subcellularLocation>
    <subcellularLocation>
        <location evidence="9">Membrane</location>
        <topology evidence="9">Single-pass type I membrane protein</topology>
    </subcellularLocation>
</comment>
<evidence type="ECO:0000256" key="11">
    <source>
        <dbReference type="SAM" id="SignalP"/>
    </source>
</evidence>